<keyword evidence="5" id="KW-0687">Ribonucleoprotein</keyword>
<dbReference type="InterPro" id="IPR009000">
    <property type="entry name" value="Transl_B-barrel_sf"/>
</dbReference>
<dbReference type="PANTHER" id="PTHR11229:SF16">
    <property type="entry name" value="LARGE RIBOSOMAL SUBUNIT PROTEIN UL3C"/>
    <property type="match status" value="1"/>
</dbReference>
<dbReference type="InterPro" id="IPR000597">
    <property type="entry name" value="Ribosomal_uL3"/>
</dbReference>
<comment type="similarity">
    <text evidence="1">Belongs to the universal ribosomal protein uL3 family.</text>
</comment>
<evidence type="ECO:0000256" key="3">
    <source>
        <dbReference type="ARBA" id="ARBA00022884"/>
    </source>
</evidence>
<evidence type="ECO:0000313" key="9">
    <source>
        <dbReference type="EMBL" id="OGY60180.1"/>
    </source>
</evidence>
<evidence type="ECO:0000256" key="6">
    <source>
        <dbReference type="ARBA" id="ARBA00035243"/>
    </source>
</evidence>
<dbReference type="Pfam" id="PF00297">
    <property type="entry name" value="Ribosomal_L3"/>
    <property type="match status" value="1"/>
</dbReference>
<evidence type="ECO:0000313" key="10">
    <source>
        <dbReference type="Proteomes" id="UP000178744"/>
    </source>
</evidence>
<comment type="caution">
    <text evidence="9">The sequence shown here is derived from an EMBL/GenBank/DDBJ whole genome shotgun (WGS) entry which is preliminary data.</text>
</comment>
<name>A0A1G1Z8L0_9BACT</name>
<dbReference type="InterPro" id="IPR019927">
    <property type="entry name" value="Ribosomal_uL3_bac/org-type"/>
</dbReference>
<dbReference type="GO" id="GO:0022625">
    <property type="term" value="C:cytosolic large ribosomal subunit"/>
    <property type="evidence" value="ECO:0007669"/>
    <property type="project" value="TreeGrafter"/>
</dbReference>
<keyword evidence="2" id="KW-0699">rRNA-binding</keyword>
<evidence type="ECO:0000256" key="4">
    <source>
        <dbReference type="ARBA" id="ARBA00022980"/>
    </source>
</evidence>
<dbReference type="Proteomes" id="UP000178744">
    <property type="component" value="Unassembled WGS sequence"/>
</dbReference>
<dbReference type="SUPFAM" id="SSF50447">
    <property type="entry name" value="Translation proteins"/>
    <property type="match status" value="1"/>
</dbReference>
<keyword evidence="4 9" id="KW-0689">Ribosomal protein</keyword>
<dbReference type="FunFam" id="2.40.30.10:FF:000004">
    <property type="entry name" value="50S ribosomal protein L3"/>
    <property type="match status" value="1"/>
</dbReference>
<dbReference type="GO" id="GO:0003735">
    <property type="term" value="F:structural constituent of ribosome"/>
    <property type="evidence" value="ECO:0007669"/>
    <property type="project" value="InterPro"/>
</dbReference>
<evidence type="ECO:0000256" key="2">
    <source>
        <dbReference type="ARBA" id="ARBA00022730"/>
    </source>
</evidence>
<organism evidence="9 10">
    <name type="scientific">Candidatus Colwellbacteria bacterium RIFCSPLOWO2_01_FULL_48_10</name>
    <dbReference type="NCBI Taxonomy" id="1797690"/>
    <lineage>
        <taxon>Bacteria</taxon>
        <taxon>Candidatus Colwelliibacteriota</taxon>
    </lineage>
</organism>
<dbReference type="Gene3D" id="2.40.30.10">
    <property type="entry name" value="Translation factors"/>
    <property type="match status" value="1"/>
</dbReference>
<dbReference type="PANTHER" id="PTHR11229">
    <property type="entry name" value="50S RIBOSOMAL PROTEIN L3"/>
    <property type="match status" value="1"/>
</dbReference>
<accession>A0A1G1Z8L0</accession>
<evidence type="ECO:0000256" key="1">
    <source>
        <dbReference type="ARBA" id="ARBA00006540"/>
    </source>
</evidence>
<dbReference type="GO" id="GO:0006412">
    <property type="term" value="P:translation"/>
    <property type="evidence" value="ECO:0007669"/>
    <property type="project" value="InterPro"/>
</dbReference>
<proteinExistence type="inferred from homology"/>
<gene>
    <name evidence="9" type="ORF">A3B23_00155</name>
</gene>
<protein>
    <recommendedName>
        <fullName evidence="6">Large ribosomal subunit protein uL3</fullName>
    </recommendedName>
    <alternativeName>
        <fullName evidence="7">50S ribosomal protein L3</fullName>
    </alternativeName>
</protein>
<reference evidence="9 10" key="1">
    <citation type="journal article" date="2016" name="Nat. Commun.">
        <title>Thousands of microbial genomes shed light on interconnected biogeochemical processes in an aquifer system.</title>
        <authorList>
            <person name="Anantharaman K."/>
            <person name="Brown C.T."/>
            <person name="Hug L.A."/>
            <person name="Sharon I."/>
            <person name="Castelle C.J."/>
            <person name="Probst A.J."/>
            <person name="Thomas B.C."/>
            <person name="Singh A."/>
            <person name="Wilkins M.J."/>
            <person name="Karaoz U."/>
            <person name="Brodie E.L."/>
            <person name="Williams K.H."/>
            <person name="Hubbard S.S."/>
            <person name="Banfield J.F."/>
        </authorList>
    </citation>
    <scope>NUCLEOTIDE SEQUENCE [LARGE SCALE GENOMIC DNA]</scope>
</reference>
<dbReference type="GO" id="GO:0019843">
    <property type="term" value="F:rRNA binding"/>
    <property type="evidence" value="ECO:0007669"/>
    <property type="project" value="UniProtKB-KW"/>
</dbReference>
<evidence type="ECO:0000256" key="7">
    <source>
        <dbReference type="ARBA" id="ARBA00035457"/>
    </source>
</evidence>
<feature type="region of interest" description="Disordered" evidence="8">
    <location>
        <begin position="63"/>
        <end position="86"/>
    </location>
</feature>
<dbReference type="EMBL" id="MHIY01000007">
    <property type="protein sequence ID" value="OGY60180.1"/>
    <property type="molecule type" value="Genomic_DNA"/>
</dbReference>
<sequence>MNYIKAKKLTMSQIFKNDKVVPVTYVQILEKPEGAILKVGDILKVTGTSKGKGFQGVVKRHGFGGGPATHGQKNRQRAPGSIGNTTPQRVLPGRRMAGHMGVDTVTVKNLELVEIDEAQTKAAIKGAIPGWRGRIIKIRQ</sequence>
<evidence type="ECO:0000256" key="5">
    <source>
        <dbReference type="ARBA" id="ARBA00023274"/>
    </source>
</evidence>
<dbReference type="STRING" id="1797690.A3B23_00155"/>
<dbReference type="AlphaFoldDB" id="A0A1G1Z8L0"/>
<evidence type="ECO:0000256" key="8">
    <source>
        <dbReference type="SAM" id="MobiDB-lite"/>
    </source>
</evidence>
<keyword evidence="3" id="KW-0694">RNA-binding</keyword>